<organism evidence="2 3">
    <name type="scientific">Bacterioplanes sanyensis</name>
    <dbReference type="NCBI Taxonomy" id="1249553"/>
    <lineage>
        <taxon>Bacteria</taxon>
        <taxon>Pseudomonadati</taxon>
        <taxon>Pseudomonadota</taxon>
        <taxon>Gammaproteobacteria</taxon>
        <taxon>Oceanospirillales</taxon>
        <taxon>Oceanospirillaceae</taxon>
        <taxon>Bacterioplanes</taxon>
    </lineage>
</organism>
<comment type="similarity">
    <text evidence="1">Belongs to the membrane fusion protein (MFP) (TC 8.A.1) family.</text>
</comment>
<dbReference type="PANTHER" id="PTHR30469">
    <property type="entry name" value="MULTIDRUG RESISTANCE PROTEIN MDTA"/>
    <property type="match status" value="1"/>
</dbReference>
<dbReference type="AlphaFoldDB" id="A0A222FMF6"/>
<dbReference type="PANTHER" id="PTHR30469:SF12">
    <property type="entry name" value="MULTIDRUG RESISTANCE PROTEIN MDTA"/>
    <property type="match status" value="1"/>
</dbReference>
<dbReference type="SUPFAM" id="SSF111369">
    <property type="entry name" value="HlyD-like secretion proteins"/>
    <property type="match status" value="1"/>
</dbReference>
<evidence type="ECO:0000313" key="2">
    <source>
        <dbReference type="EMBL" id="ASP39852.1"/>
    </source>
</evidence>
<proteinExistence type="inferred from homology"/>
<dbReference type="EMBL" id="CP022530">
    <property type="protein sequence ID" value="ASP39852.1"/>
    <property type="molecule type" value="Genomic_DNA"/>
</dbReference>
<dbReference type="InterPro" id="IPR006143">
    <property type="entry name" value="RND_pump_MFP"/>
</dbReference>
<accession>A0A222FMF6</accession>
<evidence type="ECO:0000256" key="1">
    <source>
        <dbReference type="ARBA" id="ARBA00009477"/>
    </source>
</evidence>
<dbReference type="Gene3D" id="1.10.287.470">
    <property type="entry name" value="Helix hairpin bin"/>
    <property type="match status" value="1"/>
</dbReference>
<dbReference type="NCBIfam" id="TIGR01730">
    <property type="entry name" value="RND_mfp"/>
    <property type="match status" value="1"/>
</dbReference>
<keyword evidence="3" id="KW-1185">Reference proteome</keyword>
<protein>
    <submittedName>
        <fullName evidence="2">Efflux transporter periplasmic adaptor subunit</fullName>
    </submittedName>
</protein>
<sequence>MIMRRWAMPIAIVAVAVGVAAGLASLKEPPEEKITEVTVPEVEIETRQAGPVSITVGSYGVVQPREKTELVAQVSGNVAYIHPAFVRGGQIAADTVLMRIDDSDYQTALLDAEANYATALAALETEQAQGKVAREQLSDVKNPTVLALRKPQLAQAKAAVKATLAMVQRAQRDLERTAIRAPFDALVVARHPGLGSYVSTGTALGTVFALATAEIRLPVAAKQWPQLVNQGNDAEVTLRVQQGEQSLEWPAKIVRSEGIVDDNSRMHYLVAQVENPYQQTPPLRFGQYVTADIQGRVYQNSVRIPYQWLREQRLPVFKDGQLAFENVDVLRLEGDQAVVQLSNTAPMAIVTTALQYPSEGMALHRVDDISVPAGESEIMIATESKDES</sequence>
<dbReference type="KEGG" id="bsan:CHH28_14730"/>
<dbReference type="Proteomes" id="UP000202440">
    <property type="component" value="Chromosome"/>
</dbReference>
<evidence type="ECO:0000313" key="3">
    <source>
        <dbReference type="Proteomes" id="UP000202440"/>
    </source>
</evidence>
<dbReference type="GO" id="GO:0015562">
    <property type="term" value="F:efflux transmembrane transporter activity"/>
    <property type="evidence" value="ECO:0007669"/>
    <property type="project" value="TreeGrafter"/>
</dbReference>
<dbReference type="Gene3D" id="2.40.30.170">
    <property type="match status" value="1"/>
</dbReference>
<name>A0A222FMF6_9GAMM</name>
<reference evidence="2 3" key="1">
    <citation type="submission" date="2017-07" db="EMBL/GenBank/DDBJ databases">
        <title>Annotated genome sequence of Bacterioplanes sanyensis isolated from Red Sea.</title>
        <authorList>
            <person name="Rehman Z.U."/>
        </authorList>
    </citation>
    <scope>NUCLEOTIDE SEQUENCE [LARGE SCALE GENOMIC DNA]</scope>
    <source>
        <strain evidence="2 3">NV9</strain>
    </source>
</reference>
<dbReference type="GO" id="GO:1990281">
    <property type="term" value="C:efflux pump complex"/>
    <property type="evidence" value="ECO:0007669"/>
    <property type="project" value="TreeGrafter"/>
</dbReference>
<dbReference type="Gene3D" id="2.40.50.100">
    <property type="match status" value="1"/>
</dbReference>
<gene>
    <name evidence="2" type="ORF">CHH28_14730</name>
</gene>